<proteinExistence type="inferred from homology"/>
<organism evidence="7 8">
    <name type="scientific">Methanobacterium bryantii</name>
    <dbReference type="NCBI Taxonomy" id="2161"/>
    <lineage>
        <taxon>Archaea</taxon>
        <taxon>Methanobacteriati</taxon>
        <taxon>Methanobacteriota</taxon>
        <taxon>Methanomada group</taxon>
        <taxon>Methanobacteria</taxon>
        <taxon>Methanobacteriales</taxon>
        <taxon>Methanobacteriaceae</taxon>
        <taxon>Methanobacterium</taxon>
    </lineage>
</organism>
<keyword evidence="4" id="KW-0963">Cytoplasm</keyword>
<dbReference type="OrthoDB" id="264480at2157"/>
<feature type="domain" description="Cytidyltransferase-like" evidence="6">
    <location>
        <begin position="4"/>
        <end position="135"/>
    </location>
</feature>
<dbReference type="GO" id="GO:0005737">
    <property type="term" value="C:cytoplasm"/>
    <property type="evidence" value="ECO:0007669"/>
    <property type="project" value="UniProtKB-SubCell"/>
</dbReference>
<dbReference type="AlphaFoldDB" id="A0A2A2H3X2"/>
<reference evidence="7 8" key="1">
    <citation type="journal article" date="2017" name="BMC Genomics">
        <title>Genomic analysis of methanogenic archaea reveals a shift towards energy conservation.</title>
        <authorList>
            <person name="Gilmore S.P."/>
            <person name="Henske J.K."/>
            <person name="Sexton J.A."/>
            <person name="Solomon K.V."/>
            <person name="Seppala S."/>
            <person name="Yoo J.I."/>
            <person name="Huyett L.M."/>
            <person name="Pressman A."/>
            <person name="Cogan J.Z."/>
            <person name="Kivenson V."/>
            <person name="Peng X."/>
            <person name="Tan Y."/>
            <person name="Valentine D.L."/>
            <person name="O'Malley M.A."/>
        </authorList>
    </citation>
    <scope>NUCLEOTIDE SEQUENCE [LARGE SCALE GENOMIC DNA]</scope>
    <source>
        <strain evidence="7 8">M.o.H.</strain>
    </source>
</reference>
<dbReference type="RefSeq" id="WP_069583762.1">
    <property type="nucleotide sequence ID" value="NZ_LMVM01000033.1"/>
</dbReference>
<dbReference type="PANTHER" id="PTHR21342:SF0">
    <property type="entry name" value="BIFUNCTIONAL NMN ADENYLYLTRANSFERASE_NUDIX HYDROLASE"/>
    <property type="match status" value="1"/>
</dbReference>
<dbReference type="EMBL" id="LMVM01000033">
    <property type="protein sequence ID" value="PAV04067.1"/>
    <property type="molecule type" value="Genomic_DNA"/>
</dbReference>
<comment type="subcellular location">
    <subcellularLocation>
        <location evidence="4">Cytoplasm</location>
    </subcellularLocation>
</comment>
<dbReference type="NCBIfam" id="TIGR00125">
    <property type="entry name" value="cyt_tran_rel"/>
    <property type="match status" value="1"/>
</dbReference>
<gene>
    <name evidence="7" type="ORF">ASJ80_03370</name>
</gene>
<keyword evidence="3 4" id="KW-0548">Nucleotidyltransferase</keyword>
<dbReference type="GO" id="GO:0005524">
    <property type="term" value="F:ATP binding"/>
    <property type="evidence" value="ECO:0007669"/>
    <property type="project" value="UniProtKB-KW"/>
</dbReference>
<keyword evidence="4" id="KW-0547">Nucleotide-binding</keyword>
<accession>A0A2A2H3X2</accession>
<dbReference type="EC" id="2.7.7.1" evidence="4 5"/>
<keyword evidence="2 4" id="KW-0808">Transferase</keyword>
<evidence type="ECO:0000256" key="3">
    <source>
        <dbReference type="ARBA" id="ARBA00022695"/>
    </source>
</evidence>
<name>A0A2A2H3X2_METBR</name>
<comment type="pathway">
    <text evidence="4">Cofactor biosynthesis; NAD(+) biosynthesis; NAD(+) from nicotinamide D-ribonucleotide: step 1/1.</text>
</comment>
<dbReference type="PANTHER" id="PTHR21342">
    <property type="entry name" value="PHOSPHOPANTETHEINE ADENYLYLTRANSFERASE"/>
    <property type="match status" value="1"/>
</dbReference>
<dbReference type="NCBIfam" id="NF002243">
    <property type="entry name" value="PRK01153.1"/>
    <property type="match status" value="1"/>
</dbReference>
<protein>
    <recommendedName>
        <fullName evidence="4 5">Nicotinamide-nucleotide adenylyltransferase</fullName>
        <ecNumber evidence="4 5">2.7.7.1</ecNumber>
    </recommendedName>
    <alternativeName>
        <fullName evidence="4">NAD(+) diphosphorylase</fullName>
    </alternativeName>
    <alternativeName>
        <fullName evidence="4">NAD(+) pyrophosphorylase</fullName>
    </alternativeName>
    <alternativeName>
        <fullName evidence="4">NMN adenylyltransferase</fullName>
    </alternativeName>
</protein>
<dbReference type="InterPro" id="IPR014729">
    <property type="entry name" value="Rossmann-like_a/b/a_fold"/>
</dbReference>
<dbReference type="GO" id="GO:0009435">
    <property type="term" value="P:NAD+ biosynthetic process"/>
    <property type="evidence" value="ECO:0007669"/>
    <property type="project" value="UniProtKB-UniRule"/>
</dbReference>
<dbReference type="SUPFAM" id="SSF52374">
    <property type="entry name" value="Nucleotidylyl transferase"/>
    <property type="match status" value="1"/>
</dbReference>
<keyword evidence="4" id="KW-0520">NAD</keyword>
<dbReference type="GO" id="GO:0000309">
    <property type="term" value="F:nicotinamide-nucleotide adenylyltransferase activity"/>
    <property type="evidence" value="ECO:0007669"/>
    <property type="project" value="UniProtKB-UniRule"/>
</dbReference>
<dbReference type="Pfam" id="PF01467">
    <property type="entry name" value="CTP_transf_like"/>
    <property type="match status" value="1"/>
</dbReference>
<keyword evidence="4" id="KW-0067">ATP-binding</keyword>
<evidence type="ECO:0000256" key="1">
    <source>
        <dbReference type="ARBA" id="ARBA00010124"/>
    </source>
</evidence>
<dbReference type="Proteomes" id="UP000217784">
    <property type="component" value="Unassembled WGS sequence"/>
</dbReference>
<evidence type="ECO:0000259" key="6">
    <source>
        <dbReference type="Pfam" id="PF01467"/>
    </source>
</evidence>
<dbReference type="CDD" id="cd02166">
    <property type="entry name" value="NMNAT_Archaea"/>
    <property type="match status" value="1"/>
</dbReference>
<evidence type="ECO:0000256" key="2">
    <source>
        <dbReference type="ARBA" id="ARBA00022679"/>
    </source>
</evidence>
<dbReference type="NCBIfam" id="TIGR01527">
    <property type="entry name" value="arch_NMN_Atrans"/>
    <property type="match status" value="1"/>
</dbReference>
<keyword evidence="8" id="KW-1185">Reference proteome</keyword>
<evidence type="ECO:0000313" key="8">
    <source>
        <dbReference type="Proteomes" id="UP000217784"/>
    </source>
</evidence>
<sequence>MRGLLVGRMQPVHNGHLQVIKSILKEVDEVIIGIGSAQLSHTLKDPFTAGERVMMLTKALSENGIHASKYYIIPIQDVACNSTWVAHVKMLTPPFKYIYSGNPLVQRLFIEAGNKVTEPPLFNRETYSGTEVRRRILLDEDWESLVPKSVVNVIKEIDGISRMKHLSKKEASELIQKI</sequence>
<dbReference type="InterPro" id="IPR006418">
    <property type="entry name" value="NMN_Atrans_arc"/>
</dbReference>
<comment type="caution">
    <text evidence="7">The sequence shown here is derived from an EMBL/GenBank/DDBJ whole genome shotgun (WGS) entry which is preliminary data.</text>
</comment>
<evidence type="ECO:0000256" key="5">
    <source>
        <dbReference type="NCBIfam" id="TIGR01527"/>
    </source>
</evidence>
<keyword evidence="4" id="KW-0662">Pyridine nucleotide biosynthesis</keyword>
<comment type="catalytic activity">
    <reaction evidence="4">
        <text>beta-nicotinamide D-ribonucleotide + ATP + H(+) = diphosphate + NAD(+)</text>
        <dbReference type="Rhea" id="RHEA:21360"/>
        <dbReference type="ChEBI" id="CHEBI:14649"/>
        <dbReference type="ChEBI" id="CHEBI:15378"/>
        <dbReference type="ChEBI" id="CHEBI:30616"/>
        <dbReference type="ChEBI" id="CHEBI:33019"/>
        <dbReference type="ChEBI" id="CHEBI:57540"/>
        <dbReference type="EC" id="2.7.7.1"/>
    </reaction>
</comment>
<evidence type="ECO:0000256" key="4">
    <source>
        <dbReference type="HAMAP-Rule" id="MF_00243"/>
    </source>
</evidence>
<evidence type="ECO:0000313" key="7">
    <source>
        <dbReference type="EMBL" id="PAV04067.1"/>
    </source>
</evidence>
<comment type="similarity">
    <text evidence="1 4">Belongs to the archaeal NMN adenylyltransferase family.</text>
</comment>
<dbReference type="InterPro" id="IPR004821">
    <property type="entry name" value="Cyt_trans-like"/>
</dbReference>
<dbReference type="UniPathway" id="UPA00253">
    <property type="reaction ID" value="UER00600"/>
</dbReference>
<dbReference type="HAMAP" id="MF_00243">
    <property type="entry name" value="NMN_adenylyltr"/>
    <property type="match status" value="1"/>
</dbReference>
<dbReference type="Gene3D" id="3.40.50.620">
    <property type="entry name" value="HUPs"/>
    <property type="match status" value="1"/>
</dbReference>